<feature type="domain" description="DUF1206" evidence="2">
    <location>
        <begin position="15"/>
        <end position="81"/>
    </location>
</feature>
<feature type="transmembrane region" description="Helical" evidence="1">
    <location>
        <begin position="98"/>
        <end position="123"/>
    </location>
</feature>
<feature type="transmembrane region" description="Helical" evidence="1">
    <location>
        <begin position="21"/>
        <end position="39"/>
    </location>
</feature>
<feature type="transmembrane region" description="Helical" evidence="1">
    <location>
        <begin position="234"/>
        <end position="255"/>
    </location>
</feature>
<sequence length="283" mass="28377">MKAISDVGLEHLARAGLAARGSVYVLVGGLAALAAIGSGGGVGGGGSALRVLLNEPLGFFPLAAIGVGLLGFCAWRLTSAAIDPDRHGSSAKGLGVRAVHALSGFVNGGLALTAFGLAVGAGSGGGDDAAAQDWTRFLLSQPFGRWLVAAVGLGVIGAGLFHLVKAWRGDMLKRLSVPADKRAMALAFGRLGYAARGVVFGVMGVFLIVAALHGDSGEAKGLGGALEALRRQPFGWALLGLTALGLAAFGAFGFVQARWRRIEGPDVGDAKSALDALARKAGG</sequence>
<feature type="transmembrane region" description="Helical" evidence="1">
    <location>
        <begin position="191"/>
        <end position="214"/>
    </location>
</feature>
<keyword evidence="1" id="KW-0812">Transmembrane</keyword>
<feature type="transmembrane region" description="Helical" evidence="1">
    <location>
        <begin position="59"/>
        <end position="77"/>
    </location>
</feature>
<dbReference type="Pfam" id="PF06724">
    <property type="entry name" value="DUF1206"/>
    <property type="match status" value="3"/>
</dbReference>
<comment type="caution">
    <text evidence="3">The sequence shown here is derived from an EMBL/GenBank/DDBJ whole genome shotgun (WGS) entry which is preliminary data.</text>
</comment>
<organism evidence="3 4">
    <name type="scientific">Ancylobacter novellus</name>
    <name type="common">Thiobacillus novellus</name>
    <dbReference type="NCBI Taxonomy" id="921"/>
    <lineage>
        <taxon>Bacteria</taxon>
        <taxon>Pseudomonadati</taxon>
        <taxon>Pseudomonadota</taxon>
        <taxon>Alphaproteobacteria</taxon>
        <taxon>Hyphomicrobiales</taxon>
        <taxon>Xanthobacteraceae</taxon>
        <taxon>Ancylobacter</taxon>
    </lineage>
</organism>
<dbReference type="AlphaFoldDB" id="A0A2W5KT53"/>
<reference evidence="3 4" key="1">
    <citation type="submission" date="2017-08" db="EMBL/GenBank/DDBJ databases">
        <title>Infants hospitalized years apart are colonized by the same room-sourced microbial strains.</title>
        <authorList>
            <person name="Brooks B."/>
            <person name="Olm M.R."/>
            <person name="Firek B.A."/>
            <person name="Baker R."/>
            <person name="Thomas B.C."/>
            <person name="Morowitz M.J."/>
            <person name="Banfield J.F."/>
        </authorList>
    </citation>
    <scope>NUCLEOTIDE SEQUENCE [LARGE SCALE GENOMIC DNA]</scope>
    <source>
        <strain evidence="3">S2_005_003_R2_43</strain>
    </source>
</reference>
<dbReference type="InterPro" id="IPR009597">
    <property type="entry name" value="DUF1206"/>
</dbReference>
<protein>
    <recommendedName>
        <fullName evidence="2">DUF1206 domain-containing protein</fullName>
    </recommendedName>
</protein>
<feature type="domain" description="DUF1206" evidence="2">
    <location>
        <begin position="191"/>
        <end position="260"/>
    </location>
</feature>
<evidence type="ECO:0000259" key="2">
    <source>
        <dbReference type="Pfam" id="PF06724"/>
    </source>
</evidence>
<dbReference type="EMBL" id="QFPN01000001">
    <property type="protein sequence ID" value="PZQ19154.1"/>
    <property type="molecule type" value="Genomic_DNA"/>
</dbReference>
<feature type="transmembrane region" description="Helical" evidence="1">
    <location>
        <begin position="143"/>
        <end position="164"/>
    </location>
</feature>
<evidence type="ECO:0000256" key="1">
    <source>
        <dbReference type="SAM" id="Phobius"/>
    </source>
</evidence>
<feature type="domain" description="DUF1206" evidence="2">
    <location>
        <begin position="100"/>
        <end position="168"/>
    </location>
</feature>
<keyword evidence="1" id="KW-1133">Transmembrane helix</keyword>
<keyword evidence="1" id="KW-0472">Membrane</keyword>
<gene>
    <name evidence="3" type="ORF">DI565_01870</name>
</gene>
<accession>A0A2W5KT53</accession>
<proteinExistence type="predicted"/>
<evidence type="ECO:0000313" key="4">
    <source>
        <dbReference type="Proteomes" id="UP000249577"/>
    </source>
</evidence>
<name>A0A2W5KT53_ANCNO</name>
<dbReference type="Proteomes" id="UP000249577">
    <property type="component" value="Unassembled WGS sequence"/>
</dbReference>
<evidence type="ECO:0000313" key="3">
    <source>
        <dbReference type="EMBL" id="PZQ19154.1"/>
    </source>
</evidence>